<dbReference type="GO" id="GO:0030139">
    <property type="term" value="C:endocytic vesicle"/>
    <property type="evidence" value="ECO:0007669"/>
    <property type="project" value="TreeGrafter"/>
</dbReference>
<dbReference type="InterPro" id="IPR037191">
    <property type="entry name" value="VPS9_dom_sf"/>
</dbReference>
<gene>
    <name evidence="3" type="ORF">I7I51_02530</name>
</gene>
<accession>A0A8A1MC61</accession>
<feature type="region of interest" description="Disordered" evidence="1">
    <location>
        <begin position="1"/>
        <end position="32"/>
    </location>
</feature>
<feature type="compositionally biased region" description="Low complexity" evidence="1">
    <location>
        <begin position="441"/>
        <end position="455"/>
    </location>
</feature>
<dbReference type="VEuPathDB" id="FungiDB:I7I51_02530"/>
<dbReference type="SUPFAM" id="SSF109993">
    <property type="entry name" value="VPS9 domain"/>
    <property type="match status" value="1"/>
</dbReference>
<proteinExistence type="predicted"/>
<dbReference type="PROSITE" id="PS51205">
    <property type="entry name" value="VPS9"/>
    <property type="match status" value="1"/>
</dbReference>
<dbReference type="EMBL" id="CP069112">
    <property type="protein sequence ID" value="QSS62790.1"/>
    <property type="molecule type" value="Genomic_DNA"/>
</dbReference>
<evidence type="ECO:0000259" key="2">
    <source>
        <dbReference type="PROSITE" id="PS51205"/>
    </source>
</evidence>
<dbReference type="GO" id="GO:0031267">
    <property type="term" value="F:small GTPase binding"/>
    <property type="evidence" value="ECO:0007669"/>
    <property type="project" value="TreeGrafter"/>
</dbReference>
<evidence type="ECO:0000313" key="3">
    <source>
        <dbReference type="EMBL" id="QSS62790.1"/>
    </source>
</evidence>
<feature type="region of interest" description="Disordered" evidence="1">
    <location>
        <begin position="416"/>
        <end position="482"/>
    </location>
</feature>
<feature type="region of interest" description="Disordered" evidence="1">
    <location>
        <begin position="178"/>
        <end position="215"/>
    </location>
</feature>
<evidence type="ECO:0000313" key="4">
    <source>
        <dbReference type="Proteomes" id="UP000663671"/>
    </source>
</evidence>
<reference evidence="3" key="1">
    <citation type="submission" date="2021-01" db="EMBL/GenBank/DDBJ databases">
        <title>Chromosome-level genome assembly of a human fungal pathogen reveals clustering of transcriptionally co-regulated genes.</title>
        <authorList>
            <person name="Voorhies M."/>
            <person name="Cohen S."/>
            <person name="Shea T.P."/>
            <person name="Petrus S."/>
            <person name="Munoz J.F."/>
            <person name="Poplawski S."/>
            <person name="Goldman W.E."/>
            <person name="Michael T."/>
            <person name="Cuomo C.A."/>
            <person name="Sil A."/>
            <person name="Beyhan S."/>
        </authorList>
    </citation>
    <scope>NUCLEOTIDE SEQUENCE</scope>
    <source>
        <strain evidence="3">WU24</strain>
    </source>
</reference>
<dbReference type="PANTHER" id="PTHR23101">
    <property type="entry name" value="RAB GDP/GTP EXCHANGE FACTOR"/>
    <property type="match status" value="1"/>
</dbReference>
<dbReference type="Gene3D" id="1.20.1050.80">
    <property type="entry name" value="VPS9 domain"/>
    <property type="match status" value="1"/>
</dbReference>
<feature type="compositionally biased region" description="Polar residues" evidence="1">
    <location>
        <begin position="607"/>
        <end position="625"/>
    </location>
</feature>
<dbReference type="Proteomes" id="UP000663671">
    <property type="component" value="Chromosome 7"/>
</dbReference>
<feature type="compositionally biased region" description="Low complexity" evidence="1">
    <location>
        <begin position="589"/>
        <end position="606"/>
    </location>
</feature>
<name>A0A8A1MC61_AJECA</name>
<feature type="region of interest" description="Disordered" evidence="1">
    <location>
        <begin position="654"/>
        <end position="694"/>
    </location>
</feature>
<organism evidence="3 4">
    <name type="scientific">Ajellomyces capsulatus</name>
    <name type="common">Darling's disease fungus</name>
    <name type="synonym">Histoplasma capsulatum</name>
    <dbReference type="NCBI Taxonomy" id="5037"/>
    <lineage>
        <taxon>Eukaryota</taxon>
        <taxon>Fungi</taxon>
        <taxon>Dikarya</taxon>
        <taxon>Ascomycota</taxon>
        <taxon>Pezizomycotina</taxon>
        <taxon>Eurotiomycetes</taxon>
        <taxon>Eurotiomycetidae</taxon>
        <taxon>Onygenales</taxon>
        <taxon>Ajellomycetaceae</taxon>
        <taxon>Histoplasma</taxon>
    </lineage>
</organism>
<dbReference type="InterPro" id="IPR045046">
    <property type="entry name" value="Vps9-like"/>
</dbReference>
<feature type="domain" description="VPS9" evidence="2">
    <location>
        <begin position="264"/>
        <end position="414"/>
    </location>
</feature>
<sequence>MSADSTPRLVGAQTSKSFSRMEDTSSSSFPRNRATAVEGILTQDVQAETSPLTPLDPDPLYGESDLFAKRDSIDLADGRLLGKPDASHSQLPYAADHFELPIELASLTDRLVIDLQISKVATQLIVIYYLFRFIASLSAKVYSTPPSIDKLSGLFQDFYVRAAAHISTHISTLASRLHRETLSSPSPPQISGKIQRDPLSKDQSKGSEKLTTDQQMLTAEEVAEKRRARKILQYKGHALEEAVERRACEAVYDKIWRHKNSLDEVRDEKLRSKTAALALVGIGLKDLGIKAWDLDGSEESEASKFLTSARESLIKMNDEKFPLGKLHHLTAAHKAIVDTLTIVLPSSSSADEILPTLIYILITTPAEGINIISNLLFIQRFRASSRLDGEAAYCLTNLEAAISFLENVDLNSLQTDQTQDGALNSPRIASNPTSIRHDAPSSKSPSTISPSSTASQLSFEVGKSDSGRRLMSNEGDPSPQRRLTNLLQPSAKVLGAANDAVRNTADQGFKNISNTLDNSFNFLFGRLREVQSRQNGEPNGISTLVPKTLDDARRLVTTSPILDETDGNVKAEDRLLGLIGGRMLSRQNSTGSSGNSGSGSKAISSSRETSIPPTPNSGSIFSYPANQLTTPPFGSMKSIGNTLNPLNHIPGMIRGFGRSAPDPSHDTVLTTNKPKSTESISSRSSTPAPQKTNTSTNVINTAEFKPPIKRFLEMSDAGELKMSDIPELLEDYKRLALFLKEPGTS</sequence>
<dbReference type="InterPro" id="IPR003123">
    <property type="entry name" value="VPS9"/>
</dbReference>
<feature type="compositionally biased region" description="Basic and acidic residues" evidence="1">
    <location>
        <begin position="194"/>
        <end position="211"/>
    </location>
</feature>
<feature type="compositionally biased region" description="Polar residues" evidence="1">
    <location>
        <begin position="416"/>
        <end position="434"/>
    </location>
</feature>
<protein>
    <submittedName>
        <fullName evidence="3">VPS9 domain-containing protein</fullName>
    </submittedName>
</protein>
<dbReference type="PANTHER" id="PTHR23101:SF97">
    <property type="entry name" value="DOMAIN PROTEIN, PUTATIVE (AFU_ORTHOLOGUE AFUA_2G10890)-RELATED"/>
    <property type="match status" value="1"/>
</dbReference>
<feature type="compositionally biased region" description="Polar residues" evidence="1">
    <location>
        <begin position="12"/>
        <end position="30"/>
    </location>
</feature>
<evidence type="ECO:0000256" key="1">
    <source>
        <dbReference type="SAM" id="MobiDB-lite"/>
    </source>
</evidence>
<dbReference type="OrthoDB" id="10264848at2759"/>
<dbReference type="GO" id="GO:0005085">
    <property type="term" value="F:guanyl-nucleotide exchange factor activity"/>
    <property type="evidence" value="ECO:0007669"/>
    <property type="project" value="InterPro"/>
</dbReference>
<dbReference type="GO" id="GO:0005829">
    <property type="term" value="C:cytosol"/>
    <property type="evidence" value="ECO:0007669"/>
    <property type="project" value="TreeGrafter"/>
</dbReference>
<dbReference type="AlphaFoldDB" id="A0A8A1MC61"/>
<dbReference type="Pfam" id="PF02204">
    <property type="entry name" value="VPS9"/>
    <property type="match status" value="1"/>
</dbReference>
<feature type="region of interest" description="Disordered" evidence="1">
    <location>
        <begin position="584"/>
        <end position="625"/>
    </location>
</feature>
<dbReference type="SMART" id="SM00167">
    <property type="entry name" value="VPS9"/>
    <property type="match status" value="1"/>
</dbReference>
<dbReference type="GO" id="GO:0016192">
    <property type="term" value="P:vesicle-mediated transport"/>
    <property type="evidence" value="ECO:0007669"/>
    <property type="project" value="InterPro"/>
</dbReference>